<feature type="transmembrane region" description="Helical" evidence="6">
    <location>
        <begin position="282"/>
        <end position="301"/>
    </location>
</feature>
<feature type="transmembrane region" description="Helical" evidence="6">
    <location>
        <begin position="525"/>
        <end position="544"/>
    </location>
</feature>
<dbReference type="KEGG" id="cmax:111498952"/>
<dbReference type="Pfam" id="PF00854">
    <property type="entry name" value="PTR2"/>
    <property type="match status" value="1"/>
</dbReference>
<evidence type="ECO:0000256" key="5">
    <source>
        <dbReference type="ARBA" id="ARBA00023136"/>
    </source>
</evidence>
<dbReference type="InterPro" id="IPR000109">
    <property type="entry name" value="POT_fam"/>
</dbReference>
<dbReference type="Gene3D" id="1.20.1250.20">
    <property type="entry name" value="MFS general substrate transporter like domains"/>
    <property type="match status" value="1"/>
</dbReference>
<dbReference type="Proteomes" id="UP000504608">
    <property type="component" value="Unplaced"/>
</dbReference>
<dbReference type="GO" id="GO:0016020">
    <property type="term" value="C:membrane"/>
    <property type="evidence" value="ECO:0007669"/>
    <property type="project" value="UniProtKB-SubCell"/>
</dbReference>
<accession>A0A6J1L195</accession>
<keyword evidence="5 6" id="KW-0472">Membrane</keyword>
<feature type="transmembrane region" description="Helical" evidence="6">
    <location>
        <begin position="169"/>
        <end position="191"/>
    </location>
</feature>
<dbReference type="SUPFAM" id="SSF103473">
    <property type="entry name" value="MFS general substrate transporter"/>
    <property type="match status" value="1"/>
</dbReference>
<comment type="similarity">
    <text evidence="2">Belongs to the major facilitator superfamily. Proton-dependent oligopeptide transporter (POT/PTR) (TC 2.A.17) family.</text>
</comment>
<dbReference type="InterPro" id="IPR036259">
    <property type="entry name" value="MFS_trans_sf"/>
</dbReference>
<sequence length="652" mass="71699">MAIFSFSTRFPAFPLGFQSLIFPLSPFASSGSDFFRAMESKPELNGTVSSGNDQLQVADLHQLENGQEGFQSSGSEEAALADQNVKTTAKGRKVGGWNCGMLLLVNQGLITLAFAGVEVNLVLFSKSVLRQTNAEAANTFSRWMGTTYCFSLLGAFLSDSYLGRYLTCVIFQLVFIVGLIALSLLTHISLLKPSGCGKIGQLCDPHGLTELMIFYISIYLIALGNGAPEPALATFGAEQFDDKDPKEKQAKASFYSYFYVSINMGCLIAETVLVYIENLGHWMVGFWICAVCGLLAYLLLLSGTSKYRQSKPSGNPISRFSQVIMASMKKMNLKMPSNGEGLYEGPGGKEGTRRMLHTEGFKFLDRAAILTEEETNLICNQGQTANPWKLCTVSQVEEVKCILRLLPVWLCTIFASVVFIQMLSLFVEQGAAMDTLVVSNFHIPPASMTAFDIVSTTLFIMLYDRLLVPLYIRITKRKPKPPSELQRIGIGLAITVVALVIAGFVEQRRLKYASVTGKETSSLSIFWQTPQYVLVGVSEAFVYVAQMDFFTSQIPDGLKSLGMGLSMSSSAMGSYLASLILTTVMAITKTNGKPGWVPPNLNDGHLDRFFFLSATLTALNLVLYLVCAKRYKGSIIEKQDEDLEEEFDSEFK</sequence>
<dbReference type="AlphaFoldDB" id="A0A6J1L195"/>
<evidence type="ECO:0000256" key="4">
    <source>
        <dbReference type="ARBA" id="ARBA00022989"/>
    </source>
</evidence>
<organism evidence="7 8">
    <name type="scientific">Cucurbita maxima</name>
    <name type="common">Pumpkin</name>
    <name type="synonym">Winter squash</name>
    <dbReference type="NCBI Taxonomy" id="3661"/>
    <lineage>
        <taxon>Eukaryota</taxon>
        <taxon>Viridiplantae</taxon>
        <taxon>Streptophyta</taxon>
        <taxon>Embryophyta</taxon>
        <taxon>Tracheophyta</taxon>
        <taxon>Spermatophyta</taxon>
        <taxon>Magnoliopsida</taxon>
        <taxon>eudicotyledons</taxon>
        <taxon>Gunneridae</taxon>
        <taxon>Pentapetalae</taxon>
        <taxon>rosids</taxon>
        <taxon>fabids</taxon>
        <taxon>Cucurbitales</taxon>
        <taxon>Cucurbitaceae</taxon>
        <taxon>Cucurbiteae</taxon>
        <taxon>Cucurbita</taxon>
    </lineage>
</organism>
<keyword evidence="4 6" id="KW-1133">Transmembrane helix</keyword>
<protein>
    <submittedName>
        <fullName evidence="8">Protein NRT1/ PTR FAMILY 7.3-like</fullName>
    </submittedName>
</protein>
<evidence type="ECO:0000313" key="7">
    <source>
        <dbReference type="Proteomes" id="UP000504608"/>
    </source>
</evidence>
<dbReference type="PANTHER" id="PTHR11654">
    <property type="entry name" value="OLIGOPEPTIDE TRANSPORTER-RELATED"/>
    <property type="match status" value="1"/>
</dbReference>
<proteinExistence type="inferred from homology"/>
<evidence type="ECO:0000256" key="1">
    <source>
        <dbReference type="ARBA" id="ARBA00004141"/>
    </source>
</evidence>
<feature type="transmembrane region" description="Helical" evidence="6">
    <location>
        <begin position="254"/>
        <end position="276"/>
    </location>
</feature>
<dbReference type="RefSeq" id="XP_023006114.1">
    <property type="nucleotide sequence ID" value="XM_023150346.1"/>
</dbReference>
<gene>
    <name evidence="8" type="primary">LOC111498952</name>
</gene>
<evidence type="ECO:0000256" key="2">
    <source>
        <dbReference type="ARBA" id="ARBA00005982"/>
    </source>
</evidence>
<feature type="transmembrane region" description="Helical" evidence="6">
    <location>
        <begin position="143"/>
        <end position="162"/>
    </location>
</feature>
<reference evidence="8" key="1">
    <citation type="submission" date="2025-08" db="UniProtKB">
        <authorList>
            <consortium name="RefSeq"/>
        </authorList>
    </citation>
    <scope>IDENTIFICATION</scope>
    <source>
        <tissue evidence="8">Young leaves</tissue>
    </source>
</reference>
<feature type="transmembrane region" description="Helical" evidence="6">
    <location>
        <begin position="565"/>
        <end position="588"/>
    </location>
</feature>
<feature type="transmembrane region" description="Helical" evidence="6">
    <location>
        <begin position="211"/>
        <end position="233"/>
    </location>
</feature>
<evidence type="ECO:0000256" key="6">
    <source>
        <dbReference type="SAM" id="Phobius"/>
    </source>
</evidence>
<dbReference type="OrthoDB" id="8904098at2759"/>
<evidence type="ECO:0000256" key="3">
    <source>
        <dbReference type="ARBA" id="ARBA00022692"/>
    </source>
</evidence>
<feature type="transmembrane region" description="Helical" evidence="6">
    <location>
        <begin position="608"/>
        <end position="628"/>
    </location>
</feature>
<keyword evidence="7" id="KW-1185">Reference proteome</keyword>
<evidence type="ECO:0000313" key="8">
    <source>
        <dbReference type="RefSeq" id="XP_023006114.1"/>
    </source>
</evidence>
<name>A0A6J1L195_CUCMA</name>
<dbReference type="GO" id="GO:0022857">
    <property type="term" value="F:transmembrane transporter activity"/>
    <property type="evidence" value="ECO:0007669"/>
    <property type="project" value="InterPro"/>
</dbReference>
<feature type="transmembrane region" description="Helical" evidence="6">
    <location>
        <begin position="447"/>
        <end position="467"/>
    </location>
</feature>
<feature type="transmembrane region" description="Helical" evidence="6">
    <location>
        <begin position="100"/>
        <end position="123"/>
    </location>
</feature>
<keyword evidence="3 6" id="KW-0812">Transmembrane</keyword>
<feature type="transmembrane region" description="Helical" evidence="6">
    <location>
        <begin position="488"/>
        <end position="505"/>
    </location>
</feature>
<comment type="subcellular location">
    <subcellularLocation>
        <location evidence="1">Membrane</location>
        <topology evidence="1">Multi-pass membrane protein</topology>
    </subcellularLocation>
</comment>
<dbReference type="GeneID" id="111498952"/>
<feature type="transmembrane region" description="Helical" evidence="6">
    <location>
        <begin position="405"/>
        <end position="427"/>
    </location>
</feature>